<dbReference type="EMBL" id="HBEO01004740">
    <property type="protein sequence ID" value="CAD8471096.1"/>
    <property type="molecule type" value="Transcribed_RNA"/>
</dbReference>
<evidence type="ECO:0000313" key="1">
    <source>
        <dbReference type="EMBL" id="CAD8471096.1"/>
    </source>
</evidence>
<reference evidence="1" key="1">
    <citation type="submission" date="2021-01" db="EMBL/GenBank/DDBJ databases">
        <authorList>
            <person name="Corre E."/>
            <person name="Pelletier E."/>
            <person name="Niang G."/>
            <person name="Scheremetjew M."/>
            <person name="Finn R."/>
            <person name="Kale V."/>
            <person name="Holt S."/>
            <person name="Cochrane G."/>
            <person name="Meng A."/>
            <person name="Brown T."/>
            <person name="Cohen L."/>
        </authorList>
    </citation>
    <scope>NUCLEOTIDE SEQUENCE</scope>
    <source>
        <strain evidence="1">CCMP325</strain>
    </source>
</reference>
<name>A0A7S0E0M8_9CRYP</name>
<protein>
    <submittedName>
        <fullName evidence="1">Uncharacterized protein</fullName>
    </submittedName>
</protein>
<gene>
    <name evidence="1" type="ORF">HPHI1048_LOCUS3373</name>
</gene>
<sequence length="124" mass="13608">MSSPLHKDAFDQFFGSCPCTAPVSNKLNLMTDFSILETSDEWVDDFDLFHFVPHGPEARSPGKNENSFEKPSQTISSAAANYSPMEIDDEVISSPSARESCRPIISPTARANINLGPLKGNFKL</sequence>
<dbReference type="AlphaFoldDB" id="A0A7S0E0M8"/>
<accession>A0A7S0E0M8</accession>
<proteinExistence type="predicted"/>
<organism evidence="1">
    <name type="scientific">Hanusia phi</name>
    <dbReference type="NCBI Taxonomy" id="3032"/>
    <lineage>
        <taxon>Eukaryota</taxon>
        <taxon>Cryptophyceae</taxon>
        <taxon>Pyrenomonadales</taxon>
        <taxon>Geminigeraceae</taxon>
        <taxon>Hanusia</taxon>
    </lineage>
</organism>